<reference evidence="2" key="1">
    <citation type="journal article" date="2014" name="Front. Microbiol.">
        <title>High frequency of phylogenetically diverse reductive dehalogenase-homologous genes in deep subseafloor sedimentary metagenomes.</title>
        <authorList>
            <person name="Kawai M."/>
            <person name="Futagami T."/>
            <person name="Toyoda A."/>
            <person name="Takaki Y."/>
            <person name="Nishi S."/>
            <person name="Hori S."/>
            <person name="Arai W."/>
            <person name="Tsubouchi T."/>
            <person name="Morono Y."/>
            <person name="Uchiyama I."/>
            <person name="Ito T."/>
            <person name="Fujiyama A."/>
            <person name="Inagaki F."/>
            <person name="Takami H."/>
        </authorList>
    </citation>
    <scope>NUCLEOTIDE SEQUENCE</scope>
    <source>
        <strain evidence="2">Expedition CK06-06</strain>
    </source>
</reference>
<gene>
    <name evidence="2" type="ORF">S01H1_57451</name>
</gene>
<feature type="non-terminal residue" evidence="2">
    <location>
        <position position="1"/>
    </location>
</feature>
<evidence type="ECO:0000256" key="1">
    <source>
        <dbReference type="SAM" id="Phobius"/>
    </source>
</evidence>
<sequence length="139" mass="16178">KGSALIGLLIVIFIVFIAVGLLFEHLLIPMDEKHAIEDLKTLWKAEKEYFSICNHYFYEFSVQGSKDCYVEIPEVVGGVPIKFKLHAEWSEIRIFPHPDPDSLCIERDYIYIGKRFAMEAENGEIWNPRTCEKINIKKE</sequence>
<organism evidence="2">
    <name type="scientific">marine sediment metagenome</name>
    <dbReference type="NCBI Taxonomy" id="412755"/>
    <lineage>
        <taxon>unclassified sequences</taxon>
        <taxon>metagenomes</taxon>
        <taxon>ecological metagenomes</taxon>
    </lineage>
</organism>
<comment type="caution">
    <text evidence="2">The sequence shown here is derived from an EMBL/GenBank/DDBJ whole genome shotgun (WGS) entry which is preliminary data.</text>
</comment>
<evidence type="ECO:0000313" key="2">
    <source>
        <dbReference type="EMBL" id="GAG26415.1"/>
    </source>
</evidence>
<feature type="transmembrane region" description="Helical" evidence="1">
    <location>
        <begin position="6"/>
        <end position="23"/>
    </location>
</feature>
<keyword evidence="1" id="KW-0812">Transmembrane</keyword>
<keyword evidence="1" id="KW-1133">Transmembrane helix</keyword>
<dbReference type="AlphaFoldDB" id="X0W748"/>
<name>X0W748_9ZZZZ</name>
<proteinExistence type="predicted"/>
<accession>X0W748</accession>
<protein>
    <submittedName>
        <fullName evidence="2">Uncharacterized protein</fullName>
    </submittedName>
</protein>
<dbReference type="EMBL" id="BARS01037467">
    <property type="protein sequence ID" value="GAG26415.1"/>
    <property type="molecule type" value="Genomic_DNA"/>
</dbReference>
<keyword evidence="1" id="KW-0472">Membrane</keyword>